<comment type="caution">
    <text evidence="2">The sequence shown here is derived from an EMBL/GenBank/DDBJ whole genome shotgun (WGS) entry which is preliminary data.</text>
</comment>
<feature type="compositionally biased region" description="Gly residues" evidence="1">
    <location>
        <begin position="1"/>
        <end position="11"/>
    </location>
</feature>
<sequence length="276" mass="29286">MGGIGLGGGHGNFRPRPGIQNVVRVPGDGGSHHVDDGQRPSAPALGLPHGGHGVQRLAGLADNHHQRALIHQRIAVPKFAGQHHLHRTAQQLFPDIFAHHAHMVAGAAGNYEDAGYILRILPGQLHIVQHNPALPDTGGDGAANSVRLLHNLLEHEVGVATLFSGRNVPVHGAAGFFHRDKLTVKHVDAPGRHHRDFPVVHIGHVPGVFNHCRHVGGNKIAVLAIAQDQRTVLPGGNQRIRIVGADDAEGIGTLNTPQDAAHGLQHVVAFVVVKLQ</sequence>
<evidence type="ECO:0000256" key="1">
    <source>
        <dbReference type="SAM" id="MobiDB-lite"/>
    </source>
</evidence>
<proteinExistence type="predicted"/>
<accession>A0A645CY06</accession>
<feature type="region of interest" description="Disordered" evidence="1">
    <location>
        <begin position="1"/>
        <end position="55"/>
    </location>
</feature>
<protein>
    <submittedName>
        <fullName evidence="2">Uncharacterized protein</fullName>
    </submittedName>
</protein>
<gene>
    <name evidence="2" type="ORF">SDC9_128891</name>
</gene>
<reference evidence="2" key="1">
    <citation type="submission" date="2019-08" db="EMBL/GenBank/DDBJ databases">
        <authorList>
            <person name="Kucharzyk K."/>
            <person name="Murdoch R.W."/>
            <person name="Higgins S."/>
            <person name="Loffler F."/>
        </authorList>
    </citation>
    <scope>NUCLEOTIDE SEQUENCE</scope>
</reference>
<evidence type="ECO:0000313" key="2">
    <source>
        <dbReference type="EMBL" id="MPM81834.1"/>
    </source>
</evidence>
<dbReference type="EMBL" id="VSSQ01031073">
    <property type="protein sequence ID" value="MPM81834.1"/>
    <property type="molecule type" value="Genomic_DNA"/>
</dbReference>
<organism evidence="2">
    <name type="scientific">bioreactor metagenome</name>
    <dbReference type="NCBI Taxonomy" id="1076179"/>
    <lineage>
        <taxon>unclassified sequences</taxon>
        <taxon>metagenomes</taxon>
        <taxon>ecological metagenomes</taxon>
    </lineage>
</organism>
<name>A0A645CY06_9ZZZZ</name>
<dbReference type="AlphaFoldDB" id="A0A645CY06"/>